<dbReference type="GO" id="GO:0009252">
    <property type="term" value="P:peptidoglycan biosynthetic process"/>
    <property type="evidence" value="ECO:0007669"/>
    <property type="project" value="UniProtKB-UniPathway"/>
</dbReference>
<keyword evidence="6" id="KW-0121">Carboxypeptidase</keyword>
<feature type="domain" description="Penicillin-binding protein transpeptidase" evidence="20">
    <location>
        <begin position="433"/>
        <end position="664"/>
    </location>
</feature>
<dbReference type="Proteomes" id="UP000184693">
    <property type="component" value="Unassembled WGS sequence"/>
</dbReference>
<comment type="similarity">
    <text evidence="4">In the N-terminal section; belongs to the glycosyltransferase 51 family.</text>
</comment>
<feature type="region of interest" description="Disordered" evidence="18">
    <location>
        <begin position="809"/>
        <end position="829"/>
    </location>
</feature>
<dbReference type="FunFam" id="1.10.3810.10:FF:000001">
    <property type="entry name" value="Penicillin-binding protein 1A"/>
    <property type="match status" value="1"/>
</dbReference>
<evidence type="ECO:0000256" key="6">
    <source>
        <dbReference type="ARBA" id="ARBA00022645"/>
    </source>
</evidence>
<evidence type="ECO:0000256" key="9">
    <source>
        <dbReference type="ARBA" id="ARBA00022679"/>
    </source>
</evidence>
<keyword evidence="9" id="KW-0808">Transferase</keyword>
<dbReference type="InterPro" id="IPR001460">
    <property type="entry name" value="PCN-bd_Tpept"/>
</dbReference>
<gene>
    <name evidence="22" type="ORF">SAMN05444168_5047</name>
</gene>
<dbReference type="GO" id="GO:0071555">
    <property type="term" value="P:cell wall organization"/>
    <property type="evidence" value="ECO:0007669"/>
    <property type="project" value="UniProtKB-KW"/>
</dbReference>
<feature type="domain" description="Glycosyl transferase family 51" evidence="21">
    <location>
        <begin position="105"/>
        <end position="280"/>
    </location>
</feature>
<comment type="subcellular location">
    <subcellularLocation>
        <location evidence="1">Cell membrane</location>
    </subcellularLocation>
</comment>
<dbReference type="EMBL" id="FSRM01000002">
    <property type="protein sequence ID" value="SIO47792.1"/>
    <property type="molecule type" value="Genomic_DNA"/>
</dbReference>
<dbReference type="GO" id="GO:0008658">
    <property type="term" value="F:penicillin binding"/>
    <property type="evidence" value="ECO:0007669"/>
    <property type="project" value="InterPro"/>
</dbReference>
<evidence type="ECO:0000259" key="20">
    <source>
        <dbReference type="Pfam" id="PF00905"/>
    </source>
</evidence>
<evidence type="ECO:0000256" key="19">
    <source>
        <dbReference type="SAM" id="Phobius"/>
    </source>
</evidence>
<evidence type="ECO:0000313" key="22">
    <source>
        <dbReference type="EMBL" id="SIO47792.1"/>
    </source>
</evidence>
<accession>A0A1N6JTY3</accession>
<sequence>MSRQFVSSVREFCRLWAGRLARLLGATLLLVVELIGFAARLLKPLLVKVLFHLRHPTRRGVLLTFATPPALVLLYVIVLIPFTPSISDIRKARVDQPAQILSADGKLLAEFKPSNREWVSLADISPHMVDALISTEDHRFYQHHGIDWRRTGSAALHTFGGDRQGGSTITQQLARNLYPDEIGRAPTLTRKVKEAITALKIEAAYSKDQILETYLNTVPFLYNAYGIEMASRTYFGKSADQLDILESATLTGMLKGNSYYNPVINPDRALERRNTVLAQMVKYGRLSQTTYATLSRKPLRVDFERQIEPPGPAPHFAQQLRKWLISWADRNDYNIYSDGLIVHTTIDSRLQSMATAAVVLQGNALQSVANGAWSGRSGCSPQSDLFKSFIRETPDYKAAISAGQSDDDALQHLGADRTFVRTLCHDKTEVQAGFLAIDPRNGQIKAWVGSRDFTDEPFDHVQQSRRQPGSTFKPFVYGAAFADGAKPTDTFIDQPIEIPLKGGEIWRPNDDAPPSGKPMTLRDALAYSRNRITAQLMEQVGPDKVVRLARAMGVRDSELAPVPSLALGTSPVTIKEMVSAYSTIANDGEYLEPRMVTSIEDHNGNVLAQFEPASPERALSAAADRTLLDVMRDVVNRGTGAAIRSRFGIRADVAGKTGTTQDNADGWFILMHPQLVAGAWVGFDDGRVTLGSNYWGEGAHTALPIVGDFYQRALRARLIDSRVKFATEVQPSLFDEFRDKLNAWVSYLFASKPKTQTASAPVRHVAPKPAPVTPPSASVPSSASSGTSAALSAPAASVPREVPPLLGAPGAAASAPAAASNSGSSAIPPAAVLSPASAAELMGVPQRNGGFPVEGPGSSPTPSPDVPEGDSGSSRQ</sequence>
<keyword evidence="19" id="KW-0812">Transmembrane</keyword>
<keyword evidence="13 19" id="KW-0472">Membrane</keyword>
<comment type="similarity">
    <text evidence="3">In the C-terminal section; belongs to the transpeptidase family.</text>
</comment>
<dbReference type="AlphaFoldDB" id="A0A1N6JTY3"/>
<evidence type="ECO:0000256" key="5">
    <source>
        <dbReference type="ARBA" id="ARBA00022475"/>
    </source>
</evidence>
<dbReference type="GO" id="GO:0005886">
    <property type="term" value="C:plasma membrane"/>
    <property type="evidence" value="ECO:0007669"/>
    <property type="project" value="UniProtKB-SubCell"/>
</dbReference>
<feature type="region of interest" description="Disordered" evidence="18">
    <location>
        <begin position="841"/>
        <end position="876"/>
    </location>
</feature>
<dbReference type="GO" id="GO:0009002">
    <property type="term" value="F:serine-type D-Ala-D-Ala carboxypeptidase activity"/>
    <property type="evidence" value="ECO:0007669"/>
    <property type="project" value="UniProtKB-EC"/>
</dbReference>
<dbReference type="GO" id="GO:0008360">
    <property type="term" value="P:regulation of cell shape"/>
    <property type="evidence" value="ECO:0007669"/>
    <property type="project" value="UniProtKB-KW"/>
</dbReference>
<keyword evidence="14" id="KW-0511">Multifunctional enzyme</keyword>
<feature type="compositionally biased region" description="Low complexity" evidence="18">
    <location>
        <begin position="775"/>
        <end position="796"/>
    </location>
</feature>
<evidence type="ECO:0000313" key="23">
    <source>
        <dbReference type="Proteomes" id="UP000184693"/>
    </source>
</evidence>
<keyword evidence="7" id="KW-0645">Protease</keyword>
<feature type="transmembrane region" description="Helical" evidence="19">
    <location>
        <begin position="20"/>
        <end position="39"/>
    </location>
</feature>
<evidence type="ECO:0000256" key="4">
    <source>
        <dbReference type="ARBA" id="ARBA00007739"/>
    </source>
</evidence>
<organism evidence="22 23">
    <name type="scientific">Paraburkholderia phenazinium</name>
    <dbReference type="NCBI Taxonomy" id="60549"/>
    <lineage>
        <taxon>Bacteria</taxon>
        <taxon>Pseudomonadati</taxon>
        <taxon>Pseudomonadota</taxon>
        <taxon>Betaproteobacteria</taxon>
        <taxon>Burkholderiales</taxon>
        <taxon>Burkholderiaceae</taxon>
        <taxon>Paraburkholderia</taxon>
    </lineage>
</organism>
<evidence type="ECO:0000256" key="1">
    <source>
        <dbReference type="ARBA" id="ARBA00004236"/>
    </source>
</evidence>
<proteinExistence type="inferred from homology"/>
<dbReference type="GO" id="GO:0008955">
    <property type="term" value="F:peptidoglycan glycosyltransferase activity"/>
    <property type="evidence" value="ECO:0007669"/>
    <property type="project" value="UniProtKB-EC"/>
</dbReference>
<dbReference type="GO" id="GO:0030288">
    <property type="term" value="C:outer membrane-bounded periplasmic space"/>
    <property type="evidence" value="ECO:0007669"/>
    <property type="project" value="TreeGrafter"/>
</dbReference>
<dbReference type="Gene3D" id="3.40.710.10">
    <property type="entry name" value="DD-peptidase/beta-lactamase superfamily"/>
    <property type="match status" value="1"/>
</dbReference>
<comment type="catalytic activity">
    <reaction evidence="17">
        <text>[GlcNAc-(1-&gt;4)-Mur2Ac(oyl-L-Ala-gamma-D-Glu-L-Lys-D-Ala-D-Ala)](n)-di-trans,octa-cis-undecaprenyl diphosphate + beta-D-GlcNAc-(1-&gt;4)-Mur2Ac(oyl-L-Ala-gamma-D-Glu-L-Lys-D-Ala-D-Ala)-di-trans,octa-cis-undecaprenyl diphosphate = [GlcNAc-(1-&gt;4)-Mur2Ac(oyl-L-Ala-gamma-D-Glu-L-Lys-D-Ala-D-Ala)](n+1)-di-trans,octa-cis-undecaprenyl diphosphate + di-trans,octa-cis-undecaprenyl diphosphate + H(+)</text>
        <dbReference type="Rhea" id="RHEA:23708"/>
        <dbReference type="Rhea" id="RHEA-COMP:9602"/>
        <dbReference type="Rhea" id="RHEA-COMP:9603"/>
        <dbReference type="ChEBI" id="CHEBI:15378"/>
        <dbReference type="ChEBI" id="CHEBI:58405"/>
        <dbReference type="ChEBI" id="CHEBI:60033"/>
        <dbReference type="ChEBI" id="CHEBI:78435"/>
        <dbReference type="EC" id="2.4.99.28"/>
    </reaction>
</comment>
<feature type="region of interest" description="Disordered" evidence="18">
    <location>
        <begin position="758"/>
        <end position="796"/>
    </location>
</feature>
<dbReference type="PANTHER" id="PTHR32282:SF11">
    <property type="entry name" value="PENICILLIN-BINDING PROTEIN 1B"/>
    <property type="match status" value="1"/>
</dbReference>
<evidence type="ECO:0000256" key="12">
    <source>
        <dbReference type="ARBA" id="ARBA00022984"/>
    </source>
</evidence>
<evidence type="ECO:0000256" key="15">
    <source>
        <dbReference type="ARBA" id="ARBA00023316"/>
    </source>
</evidence>
<dbReference type="InterPro" id="IPR001264">
    <property type="entry name" value="Glyco_trans_51"/>
</dbReference>
<evidence type="ECO:0000256" key="7">
    <source>
        <dbReference type="ARBA" id="ARBA00022670"/>
    </source>
</evidence>
<comment type="catalytic activity">
    <reaction evidence="16">
        <text>Preferential cleavage: (Ac)2-L-Lys-D-Ala-|-D-Ala. Also transpeptidation of peptidyl-alanyl moieties that are N-acyl substituents of D-alanine.</text>
        <dbReference type="EC" id="3.4.16.4"/>
    </reaction>
</comment>
<keyword evidence="5" id="KW-1003">Cell membrane</keyword>
<evidence type="ECO:0000256" key="18">
    <source>
        <dbReference type="SAM" id="MobiDB-lite"/>
    </source>
</evidence>
<evidence type="ECO:0000256" key="16">
    <source>
        <dbReference type="ARBA" id="ARBA00034000"/>
    </source>
</evidence>
<keyword evidence="11" id="KW-0133">Cell shape</keyword>
<dbReference type="UniPathway" id="UPA00219"/>
<comment type="pathway">
    <text evidence="2">Cell wall biogenesis; peptidoglycan biosynthesis.</text>
</comment>
<reference evidence="22 23" key="1">
    <citation type="submission" date="2016-11" db="EMBL/GenBank/DDBJ databases">
        <authorList>
            <person name="Jaros S."/>
            <person name="Januszkiewicz K."/>
            <person name="Wedrychowicz H."/>
        </authorList>
    </citation>
    <scope>NUCLEOTIDE SEQUENCE [LARGE SCALE GENOMIC DNA]</scope>
    <source>
        <strain evidence="22 23">GAS86</strain>
    </source>
</reference>
<dbReference type="InterPro" id="IPR023346">
    <property type="entry name" value="Lysozyme-like_dom_sf"/>
</dbReference>
<evidence type="ECO:0000256" key="10">
    <source>
        <dbReference type="ARBA" id="ARBA00022801"/>
    </source>
</evidence>
<dbReference type="InterPro" id="IPR050396">
    <property type="entry name" value="Glycosyltr_51/Transpeptidase"/>
</dbReference>
<name>A0A1N6JTY3_9BURK</name>
<feature type="transmembrane region" description="Helical" evidence="19">
    <location>
        <begin position="60"/>
        <end position="82"/>
    </location>
</feature>
<evidence type="ECO:0000256" key="14">
    <source>
        <dbReference type="ARBA" id="ARBA00023268"/>
    </source>
</evidence>
<dbReference type="GO" id="GO:0006508">
    <property type="term" value="P:proteolysis"/>
    <property type="evidence" value="ECO:0007669"/>
    <property type="project" value="UniProtKB-KW"/>
</dbReference>
<dbReference type="InterPro" id="IPR036950">
    <property type="entry name" value="PBP_transglycosylase"/>
</dbReference>
<dbReference type="SUPFAM" id="SSF56601">
    <property type="entry name" value="beta-lactamase/transpeptidase-like"/>
    <property type="match status" value="1"/>
</dbReference>
<dbReference type="Pfam" id="PF00905">
    <property type="entry name" value="Transpeptidase"/>
    <property type="match status" value="1"/>
</dbReference>
<keyword evidence="19" id="KW-1133">Transmembrane helix</keyword>
<evidence type="ECO:0000256" key="8">
    <source>
        <dbReference type="ARBA" id="ARBA00022676"/>
    </source>
</evidence>
<evidence type="ECO:0000256" key="11">
    <source>
        <dbReference type="ARBA" id="ARBA00022960"/>
    </source>
</evidence>
<dbReference type="Pfam" id="PF00912">
    <property type="entry name" value="Transgly"/>
    <property type="match status" value="1"/>
</dbReference>
<dbReference type="InterPro" id="IPR012338">
    <property type="entry name" value="Beta-lactam/transpept-like"/>
</dbReference>
<dbReference type="Gene3D" id="1.10.3810.10">
    <property type="entry name" value="Biosynthetic peptidoglycan transglycosylase-like"/>
    <property type="match status" value="1"/>
</dbReference>
<keyword evidence="12" id="KW-0573">Peptidoglycan synthesis</keyword>
<keyword evidence="15" id="KW-0961">Cell wall biogenesis/degradation</keyword>
<protein>
    <submittedName>
        <fullName evidence="22">Penicillin-binding protein 1A</fullName>
    </submittedName>
</protein>
<evidence type="ECO:0000259" key="21">
    <source>
        <dbReference type="Pfam" id="PF00912"/>
    </source>
</evidence>
<evidence type="ECO:0000256" key="13">
    <source>
        <dbReference type="ARBA" id="ARBA00023136"/>
    </source>
</evidence>
<dbReference type="PANTHER" id="PTHR32282">
    <property type="entry name" value="BINDING PROTEIN TRANSPEPTIDASE, PUTATIVE-RELATED"/>
    <property type="match status" value="1"/>
</dbReference>
<keyword evidence="10" id="KW-0378">Hydrolase</keyword>
<evidence type="ECO:0000256" key="17">
    <source>
        <dbReference type="ARBA" id="ARBA00049902"/>
    </source>
</evidence>
<keyword evidence="8" id="KW-0328">Glycosyltransferase</keyword>
<evidence type="ECO:0000256" key="3">
    <source>
        <dbReference type="ARBA" id="ARBA00007090"/>
    </source>
</evidence>
<dbReference type="SUPFAM" id="SSF53955">
    <property type="entry name" value="Lysozyme-like"/>
    <property type="match status" value="1"/>
</dbReference>
<evidence type="ECO:0000256" key="2">
    <source>
        <dbReference type="ARBA" id="ARBA00004752"/>
    </source>
</evidence>